<name>A0A0A9GR08_ARUDO</name>
<reference evidence="1" key="2">
    <citation type="journal article" date="2015" name="Data Brief">
        <title>Shoot transcriptome of the giant reed, Arundo donax.</title>
        <authorList>
            <person name="Barrero R.A."/>
            <person name="Guerrero F.D."/>
            <person name="Moolhuijzen P."/>
            <person name="Goolsby J.A."/>
            <person name="Tidwell J."/>
            <person name="Bellgard S.E."/>
            <person name="Bellgard M.I."/>
        </authorList>
    </citation>
    <scope>NUCLEOTIDE SEQUENCE</scope>
    <source>
        <tissue evidence="1">Shoot tissue taken approximately 20 cm above the soil surface</tissue>
    </source>
</reference>
<dbReference type="EMBL" id="GBRH01170999">
    <property type="protein sequence ID" value="JAE26897.1"/>
    <property type="molecule type" value="Transcribed_RNA"/>
</dbReference>
<reference evidence="1" key="1">
    <citation type="submission" date="2014-09" db="EMBL/GenBank/DDBJ databases">
        <authorList>
            <person name="Magalhaes I.L.F."/>
            <person name="Oliveira U."/>
            <person name="Santos F.R."/>
            <person name="Vidigal T.H.D.A."/>
            <person name="Brescovit A.D."/>
            <person name="Santos A.J."/>
        </authorList>
    </citation>
    <scope>NUCLEOTIDE SEQUENCE</scope>
    <source>
        <tissue evidence="1">Shoot tissue taken approximately 20 cm above the soil surface</tissue>
    </source>
</reference>
<accession>A0A0A9GR08</accession>
<proteinExistence type="predicted"/>
<organism evidence="1">
    <name type="scientific">Arundo donax</name>
    <name type="common">Giant reed</name>
    <name type="synonym">Donax arundinaceus</name>
    <dbReference type="NCBI Taxonomy" id="35708"/>
    <lineage>
        <taxon>Eukaryota</taxon>
        <taxon>Viridiplantae</taxon>
        <taxon>Streptophyta</taxon>
        <taxon>Embryophyta</taxon>
        <taxon>Tracheophyta</taxon>
        <taxon>Spermatophyta</taxon>
        <taxon>Magnoliopsida</taxon>
        <taxon>Liliopsida</taxon>
        <taxon>Poales</taxon>
        <taxon>Poaceae</taxon>
        <taxon>PACMAD clade</taxon>
        <taxon>Arundinoideae</taxon>
        <taxon>Arundineae</taxon>
        <taxon>Arundo</taxon>
    </lineage>
</organism>
<sequence>MLGNVKSTGKILFIRSNAQASN</sequence>
<protein>
    <submittedName>
        <fullName evidence="1">Uncharacterized protein</fullName>
    </submittedName>
</protein>
<dbReference type="AlphaFoldDB" id="A0A0A9GR08"/>
<evidence type="ECO:0000313" key="1">
    <source>
        <dbReference type="EMBL" id="JAE26897.1"/>
    </source>
</evidence>